<dbReference type="InterPro" id="IPR001608">
    <property type="entry name" value="Ala_racemase_N"/>
</dbReference>
<keyword evidence="8" id="KW-1185">Reference proteome</keyword>
<comment type="caution">
    <text evidence="7">The sequence shown here is derived from an EMBL/GenBank/DDBJ whole genome shotgun (WGS) entry which is preliminary data.</text>
</comment>
<dbReference type="GO" id="GO:0030170">
    <property type="term" value="F:pyridoxal phosphate binding"/>
    <property type="evidence" value="ECO:0007669"/>
    <property type="project" value="UniProtKB-UniRule"/>
</dbReference>
<dbReference type="PANTHER" id="PTHR10146">
    <property type="entry name" value="PROLINE SYNTHETASE CO-TRANSCRIBED BACTERIAL HOMOLOG PROTEIN"/>
    <property type="match status" value="1"/>
</dbReference>
<comment type="similarity">
    <text evidence="2 4">Belongs to the pyridoxal phosphate-binding protein YggS/PROSC family.</text>
</comment>
<evidence type="ECO:0000256" key="4">
    <source>
        <dbReference type="RuleBase" id="RU004514"/>
    </source>
</evidence>
<keyword evidence="1 2" id="KW-0663">Pyridoxal phosphate</keyword>
<evidence type="ECO:0000256" key="3">
    <source>
        <dbReference type="PIRSR" id="PIRSR004848-1"/>
    </source>
</evidence>
<name>A0A5F0KEM2_9GAMM</name>
<reference evidence="7 9" key="1">
    <citation type="submission" date="2018-06" db="EMBL/GenBank/DDBJ databases">
        <title>Occurrence of a novel blaKPC-2- and qnrS2- harbouring IncP6 plasmid from Aeromonas taiwanensis isolates recovered from the river sediments.</title>
        <authorList>
            <person name="Zheng B."/>
            <person name="Yu X."/>
            <person name="Xiao Y."/>
        </authorList>
    </citation>
    <scope>NUCLEOTIDE SEQUENCE [LARGE SCALE GENOMIC DNA]</scope>
    <source>
        <strain evidence="6 8">1713</strain>
        <strain evidence="7 9">198</strain>
    </source>
</reference>
<evidence type="ECO:0000313" key="8">
    <source>
        <dbReference type="Proteomes" id="UP000297720"/>
    </source>
</evidence>
<dbReference type="AlphaFoldDB" id="A0A5F0KEM2"/>
<dbReference type="Proteomes" id="UP000297914">
    <property type="component" value="Unassembled WGS sequence"/>
</dbReference>
<dbReference type="Pfam" id="PF01168">
    <property type="entry name" value="Ala_racemase_N"/>
    <property type="match status" value="1"/>
</dbReference>
<evidence type="ECO:0000313" key="9">
    <source>
        <dbReference type="Proteomes" id="UP000297914"/>
    </source>
</evidence>
<dbReference type="SUPFAM" id="SSF51419">
    <property type="entry name" value="PLP-binding barrel"/>
    <property type="match status" value="1"/>
</dbReference>
<dbReference type="Proteomes" id="UP000297720">
    <property type="component" value="Unassembled WGS sequence"/>
</dbReference>
<evidence type="ECO:0000259" key="5">
    <source>
        <dbReference type="Pfam" id="PF01168"/>
    </source>
</evidence>
<sequence>MSQIAQHLLQVKERIVEVARRVGRGADHIQLLAVSKTKPLGDIQAAYAAGQRRFGESYAQEAALKIDTLREQAACTDIEWHFIGPLQSNKSKLVAERFDWVQSVDRDKLIERLNSQRPAGLAPLNVCLQINISGESSKSGTSEQEIFRLAALVARSEHLVLRGLMAIPEHTRDEAVLAAQMARMQALFTELAQQYPSVDTLSMGMTEDLELAIAHGSTMVRVGTAIFGARDYSQA</sequence>
<dbReference type="OrthoDB" id="9804072at2"/>
<dbReference type="NCBIfam" id="TIGR00044">
    <property type="entry name" value="YggS family pyridoxal phosphate-dependent enzyme"/>
    <property type="match status" value="1"/>
</dbReference>
<evidence type="ECO:0000313" key="7">
    <source>
        <dbReference type="EMBL" id="TFF82896.1"/>
    </source>
</evidence>
<evidence type="ECO:0000313" key="6">
    <source>
        <dbReference type="EMBL" id="TFF79627.1"/>
    </source>
</evidence>
<dbReference type="EMBL" id="QORL01000005">
    <property type="protein sequence ID" value="TFF79627.1"/>
    <property type="molecule type" value="Genomic_DNA"/>
</dbReference>
<dbReference type="RefSeq" id="WP_134694881.1">
    <property type="nucleotide sequence ID" value="NZ_QORJ01000005.1"/>
</dbReference>
<dbReference type="HAMAP" id="MF_02087">
    <property type="entry name" value="PLP_homeostasis"/>
    <property type="match status" value="1"/>
</dbReference>
<dbReference type="EMBL" id="QORK01000005">
    <property type="protein sequence ID" value="TFF82896.1"/>
    <property type="molecule type" value="Genomic_DNA"/>
</dbReference>
<proteinExistence type="inferred from homology"/>
<dbReference type="PIRSF" id="PIRSF004848">
    <property type="entry name" value="YBL036c_PLPDEIII"/>
    <property type="match status" value="1"/>
</dbReference>
<dbReference type="FunFam" id="3.20.20.10:FF:000018">
    <property type="entry name" value="Pyridoxal phosphate homeostasis protein"/>
    <property type="match status" value="1"/>
</dbReference>
<feature type="modified residue" description="N6-(pyridoxal phosphate)lysine" evidence="2 3">
    <location>
        <position position="36"/>
    </location>
</feature>
<protein>
    <recommendedName>
        <fullName evidence="2">Pyridoxal phosphate homeostasis protein</fullName>
        <shortName evidence="2">PLP homeostasis protein</shortName>
    </recommendedName>
</protein>
<evidence type="ECO:0000256" key="2">
    <source>
        <dbReference type="HAMAP-Rule" id="MF_02087"/>
    </source>
</evidence>
<dbReference type="CDD" id="cd06824">
    <property type="entry name" value="PLPDE_III_Yggs_like"/>
    <property type="match status" value="1"/>
</dbReference>
<accession>A0A5F0KEM2</accession>
<organism evidence="7 9">
    <name type="scientific">Aeromonas taiwanensis</name>
    <dbReference type="NCBI Taxonomy" id="633417"/>
    <lineage>
        <taxon>Bacteria</taxon>
        <taxon>Pseudomonadati</taxon>
        <taxon>Pseudomonadota</taxon>
        <taxon>Gammaproteobacteria</taxon>
        <taxon>Aeromonadales</taxon>
        <taxon>Aeromonadaceae</taxon>
        <taxon>Aeromonas</taxon>
    </lineage>
</organism>
<comment type="cofactor">
    <cofactor evidence="3">
        <name>pyridoxal 5'-phosphate</name>
        <dbReference type="ChEBI" id="CHEBI:597326"/>
    </cofactor>
</comment>
<dbReference type="InterPro" id="IPR011078">
    <property type="entry name" value="PyrdxlP_homeostasis"/>
</dbReference>
<dbReference type="PANTHER" id="PTHR10146:SF14">
    <property type="entry name" value="PYRIDOXAL PHOSPHATE HOMEOSTASIS PROTEIN"/>
    <property type="match status" value="1"/>
</dbReference>
<feature type="domain" description="Alanine racemase N-terminal" evidence="5">
    <location>
        <begin position="12"/>
        <end position="230"/>
    </location>
</feature>
<comment type="function">
    <text evidence="2">Pyridoxal 5'-phosphate (PLP)-binding protein, which is involved in PLP homeostasis.</text>
</comment>
<evidence type="ECO:0000256" key="1">
    <source>
        <dbReference type="ARBA" id="ARBA00022898"/>
    </source>
</evidence>
<dbReference type="InterPro" id="IPR029066">
    <property type="entry name" value="PLP-binding_barrel"/>
</dbReference>
<dbReference type="Gene3D" id="3.20.20.10">
    <property type="entry name" value="Alanine racemase"/>
    <property type="match status" value="1"/>
</dbReference>
<gene>
    <name evidence="6" type="ORF">DRM93_03975</name>
    <name evidence="7" type="ORF">DRM94_03975</name>
</gene>
<dbReference type="PROSITE" id="PS01211">
    <property type="entry name" value="UPF0001"/>
    <property type="match status" value="1"/>
</dbReference>